<dbReference type="Gene3D" id="2.60.40.60">
    <property type="entry name" value="Cadherins"/>
    <property type="match status" value="10"/>
</dbReference>
<dbReference type="InterPro" id="IPR050971">
    <property type="entry name" value="Cadherin-domain_protein"/>
</dbReference>
<dbReference type="GO" id="GO:0005911">
    <property type="term" value="C:cell-cell junction"/>
    <property type="evidence" value="ECO:0007669"/>
    <property type="project" value="TreeGrafter"/>
</dbReference>
<evidence type="ECO:0000313" key="13">
    <source>
        <dbReference type="Proteomes" id="UP001162162"/>
    </source>
</evidence>
<evidence type="ECO:0000256" key="9">
    <source>
        <dbReference type="SAM" id="MobiDB-lite"/>
    </source>
</evidence>
<gene>
    <name evidence="12" type="ORF">NQ318_002928</name>
</gene>
<comment type="caution">
    <text evidence="12">The sequence shown here is derived from an EMBL/GenBank/DDBJ whole genome shotgun (WGS) entry which is preliminary data.</text>
</comment>
<keyword evidence="3" id="KW-0677">Repeat</keyword>
<dbReference type="InterPro" id="IPR002126">
    <property type="entry name" value="Cadherin-like_dom"/>
</dbReference>
<keyword evidence="4 8" id="KW-0106">Calcium</keyword>
<organism evidence="12 13">
    <name type="scientific">Aromia moschata</name>
    <dbReference type="NCBI Taxonomy" id="1265417"/>
    <lineage>
        <taxon>Eukaryota</taxon>
        <taxon>Metazoa</taxon>
        <taxon>Ecdysozoa</taxon>
        <taxon>Arthropoda</taxon>
        <taxon>Hexapoda</taxon>
        <taxon>Insecta</taxon>
        <taxon>Pterygota</taxon>
        <taxon>Neoptera</taxon>
        <taxon>Endopterygota</taxon>
        <taxon>Coleoptera</taxon>
        <taxon>Polyphaga</taxon>
        <taxon>Cucujiformia</taxon>
        <taxon>Chrysomeloidea</taxon>
        <taxon>Cerambycidae</taxon>
        <taxon>Cerambycinae</taxon>
        <taxon>Callichromatini</taxon>
        <taxon>Aromia</taxon>
    </lineage>
</organism>
<evidence type="ECO:0000256" key="5">
    <source>
        <dbReference type="ARBA" id="ARBA00022889"/>
    </source>
</evidence>
<feature type="domain" description="Cadherin" evidence="11">
    <location>
        <begin position="380"/>
        <end position="511"/>
    </location>
</feature>
<feature type="domain" description="Cadherin" evidence="11">
    <location>
        <begin position="1252"/>
        <end position="1353"/>
    </location>
</feature>
<dbReference type="GO" id="GO:0005509">
    <property type="term" value="F:calcium ion binding"/>
    <property type="evidence" value="ECO:0007669"/>
    <property type="project" value="UniProtKB-UniRule"/>
</dbReference>
<keyword evidence="2 10" id="KW-0812">Transmembrane</keyword>
<dbReference type="Pfam" id="PF00028">
    <property type="entry name" value="Cadherin"/>
    <property type="match status" value="2"/>
</dbReference>
<feature type="domain" description="Cadherin" evidence="11">
    <location>
        <begin position="875"/>
        <end position="990"/>
    </location>
</feature>
<feature type="domain" description="Cadherin" evidence="11">
    <location>
        <begin position="1369"/>
        <end position="1478"/>
    </location>
</feature>
<dbReference type="PRINTS" id="PR00205">
    <property type="entry name" value="CADHERIN"/>
</dbReference>
<dbReference type="GO" id="GO:0005886">
    <property type="term" value="C:plasma membrane"/>
    <property type="evidence" value="ECO:0007669"/>
    <property type="project" value="InterPro"/>
</dbReference>
<keyword evidence="5" id="KW-0130">Cell adhesion</keyword>
<evidence type="ECO:0000256" key="10">
    <source>
        <dbReference type="SAM" id="Phobius"/>
    </source>
</evidence>
<feature type="domain" description="Cadherin" evidence="11">
    <location>
        <begin position="512"/>
        <end position="616"/>
    </location>
</feature>
<feature type="region of interest" description="Disordered" evidence="9">
    <location>
        <begin position="1675"/>
        <end position="1701"/>
    </location>
</feature>
<feature type="domain" description="Cadherin" evidence="11">
    <location>
        <begin position="288"/>
        <end position="375"/>
    </location>
</feature>
<keyword evidence="13" id="KW-1185">Reference proteome</keyword>
<reference evidence="12" key="1">
    <citation type="journal article" date="2023" name="Insect Mol. Biol.">
        <title>Genome sequencing provides insights into the evolution of gene families encoding plant cell wall-degrading enzymes in longhorned beetles.</title>
        <authorList>
            <person name="Shin N.R."/>
            <person name="Okamura Y."/>
            <person name="Kirsch R."/>
            <person name="Pauchet Y."/>
        </authorList>
    </citation>
    <scope>NUCLEOTIDE SEQUENCE</scope>
    <source>
        <strain evidence="12">AMC_N1</strain>
    </source>
</reference>
<feature type="domain" description="Cadherin" evidence="11">
    <location>
        <begin position="622"/>
        <end position="761"/>
    </location>
</feature>
<evidence type="ECO:0000259" key="11">
    <source>
        <dbReference type="PROSITE" id="PS50268"/>
    </source>
</evidence>
<proteinExistence type="predicted"/>
<evidence type="ECO:0000256" key="7">
    <source>
        <dbReference type="ARBA" id="ARBA00023136"/>
    </source>
</evidence>
<dbReference type="SUPFAM" id="SSF49313">
    <property type="entry name" value="Cadherin-like"/>
    <property type="match status" value="7"/>
</dbReference>
<dbReference type="GO" id="GO:0007156">
    <property type="term" value="P:homophilic cell adhesion via plasma membrane adhesion molecules"/>
    <property type="evidence" value="ECO:0007669"/>
    <property type="project" value="InterPro"/>
</dbReference>
<evidence type="ECO:0000256" key="2">
    <source>
        <dbReference type="ARBA" id="ARBA00022692"/>
    </source>
</evidence>
<sequence>MPTYGYNLLDSMKYPLKILALSLILVVSKTNCDHIQQANENVTIEDLGDDRYTLSMNENNHDFDDGSLPHTVLFEIVDVPSVPILSFVGQPFTYDIVNGTEGNTYVFYANQSFDYETQERSYRFNLIVSSIDLYIYITFNIINIDDEPPSLTTPQCNFDENTIYTKENSTCNCTVTDPDGWLNQMQFNIIPNSGGEDEIFALEYREEPIDTVYSAFVYMTVKKELDYENVTFYLFDIQAQDGAGHNTTPNALVRAIVYVNDLQDMPPEWTNYFKFQQFNEQEEQTFSVTAVDGNHGINCDIYYEKLWEDDEDANYISIDRDNGTIHVQKIDRDKNDITLYNFEIVAVEVPNAPLWNSTLKISFYIIDIDNNPPLIWQITDANFTNVTLDDDTDKATSMSFLENFDGTLNLTVFVKDIDTGENAQFTIELEDVDNAYGINYTEAFYIVPTAGYRSGTYQISVRNVSYLDYEVPEWINISFNVLTTGVLDTNKTDRLLVNITLIDYNDESPIFNATEYEVSINETAKLGDFIIQVMATDRDAEDAQLPHTLIGSTYTQRVLTIESYTGNIYVGAENAFDYDTVNPIFVQVRATDKVGHTATVPLTINLLDVNNKAPTISVGDPINVDENQNSTTELNATITASDVDTTANLTAAIDWDNSYATKNSRRLDMTNDTIRQQVQFLDVRYSKLDDDDEYVRDIEIYLIVNDNNPDGTAPDYELFDSLYINLVVTDWNTDPDFMDKQNTSAIILISINDINDNAPYFPEGQLPESERDNRTVQENAPQGTSVGAIIAIDLDVGDTVTYECAALDSRYDWLDVNNNTGAFTVKDGNLIDADTDKLYYFNYSCTASDDGYTHTSDPLTVHFYIIDTNNKIPVITIDTDVYVDEKSDEGTIVTDIGTYDEDRDIPFHTVECSFAERNGSCFASFVIDNNVLKVRYGHDDINRDEGIANYTCRMTCQDNPDRLQNDQSPHTVETTFTIHLNDINDHTPEVLTKELTTTENLSEGETIGIILATDIDEGDNAEIVFNITQVLDSDDEEVNDLFDIVTDDDYRVNLTHKQANLISLEDLSGHYGTYNITIGVADKGDPPNTALYYVILTVDMFNFEAPRFIFPSSDNQAFILFSAQEQNSQLLLFRRNDSVYLDNLYASDSSKSEECQKWDIYFTFEQQSPEEDTIFTIVKNGTCTGQLQINNRYSADSVLGKTYNLKLTANIKEGDPQDGEAPYTADRNIVINFLDNTQKPVFNVTEWTFEFLEEDATQTQELEHKASYYVEDSEDLMIFYYLVTDNETIASLFNVDVTTGTISLNAKLDYETDEEFQFQIVASNDTSPASDNPLSYLSVTCKVIDINDNVPQWVRNNFFGAIMSGYIRNTPILTLEATDADKIDQGKLTYFINGSISKTGEGLSNLPDEPFILSETTGEIRLNFQVDSTMSGYFQFDATVWDVEDAYGNGPHWNTTGVTIYIITSSNTIDFRFYNPMEEVKSQETKMLEVISGIIGYGAYQQNIDKATEDGVEMDDETFASLYFINSSATIEVIESSVILRMVSSISTFSQLVSQLRNETGLILMSFPSTSTSSENLEEVLRAWLVGVSVVLGALCLILLVTFILKTRELNNRITNLTTRRFGSQESGLNRLGISAPTTNKHAIEGSNPIFNVNGDEIKRDLRDFDEASLRSGDSDLIGVEDSPQFDYEPGEKIHGTSNYI</sequence>
<name>A0AAV8XYB4_9CUCU</name>
<dbReference type="PANTHER" id="PTHR24025:SF23">
    <property type="entry name" value="NEURAL-CADHERIN"/>
    <property type="match status" value="1"/>
</dbReference>
<accession>A0AAV8XYB4</accession>
<feature type="domain" description="Cadherin" evidence="11">
    <location>
        <begin position="768"/>
        <end position="875"/>
    </location>
</feature>
<evidence type="ECO:0000256" key="6">
    <source>
        <dbReference type="ARBA" id="ARBA00022989"/>
    </source>
</evidence>
<dbReference type="PROSITE" id="PS50268">
    <property type="entry name" value="CADHERIN_2"/>
    <property type="match status" value="10"/>
</dbReference>
<keyword evidence="7 10" id="KW-0472">Membrane</keyword>
<dbReference type="InterPro" id="IPR015919">
    <property type="entry name" value="Cadherin-like_sf"/>
</dbReference>
<comment type="subcellular location">
    <subcellularLocation>
        <location evidence="1">Membrane</location>
    </subcellularLocation>
</comment>
<keyword evidence="6 10" id="KW-1133">Transmembrane helix</keyword>
<dbReference type="InterPro" id="IPR020894">
    <property type="entry name" value="Cadherin_CS"/>
</dbReference>
<evidence type="ECO:0000256" key="4">
    <source>
        <dbReference type="ARBA" id="ARBA00022837"/>
    </source>
</evidence>
<feature type="domain" description="Cadherin" evidence="11">
    <location>
        <begin position="989"/>
        <end position="1108"/>
    </location>
</feature>
<feature type="domain" description="Cadherin" evidence="11">
    <location>
        <begin position="174"/>
        <end position="269"/>
    </location>
</feature>
<dbReference type="SMART" id="SM00112">
    <property type="entry name" value="CA"/>
    <property type="match status" value="10"/>
</dbReference>
<evidence type="ECO:0000313" key="12">
    <source>
        <dbReference type="EMBL" id="KAJ8942768.1"/>
    </source>
</evidence>
<dbReference type="PROSITE" id="PS00232">
    <property type="entry name" value="CADHERIN_1"/>
    <property type="match status" value="2"/>
</dbReference>
<evidence type="ECO:0000256" key="1">
    <source>
        <dbReference type="ARBA" id="ARBA00004370"/>
    </source>
</evidence>
<evidence type="ECO:0000256" key="8">
    <source>
        <dbReference type="PROSITE-ProRule" id="PRU00043"/>
    </source>
</evidence>
<dbReference type="CDD" id="cd11304">
    <property type="entry name" value="Cadherin_repeat"/>
    <property type="match status" value="8"/>
</dbReference>
<evidence type="ECO:0000256" key="3">
    <source>
        <dbReference type="ARBA" id="ARBA00022737"/>
    </source>
</evidence>
<dbReference type="PANTHER" id="PTHR24025">
    <property type="entry name" value="DESMOGLEIN FAMILY MEMBER"/>
    <property type="match status" value="1"/>
</dbReference>
<dbReference type="EMBL" id="JAPWTK010000314">
    <property type="protein sequence ID" value="KAJ8942768.1"/>
    <property type="molecule type" value="Genomic_DNA"/>
</dbReference>
<feature type="transmembrane region" description="Helical" evidence="10">
    <location>
        <begin position="1583"/>
        <end position="1605"/>
    </location>
</feature>
<dbReference type="Proteomes" id="UP001162162">
    <property type="component" value="Unassembled WGS sequence"/>
</dbReference>
<protein>
    <recommendedName>
        <fullName evidence="11">Cadherin domain-containing protein</fullName>
    </recommendedName>
</protein>